<evidence type="ECO:0000256" key="1">
    <source>
        <dbReference type="SAM" id="MobiDB-lite"/>
    </source>
</evidence>
<evidence type="ECO:0000313" key="2">
    <source>
        <dbReference type="Proteomes" id="UP000887565"/>
    </source>
</evidence>
<organism evidence="2 3">
    <name type="scientific">Romanomermis culicivorax</name>
    <name type="common">Nematode worm</name>
    <dbReference type="NCBI Taxonomy" id="13658"/>
    <lineage>
        <taxon>Eukaryota</taxon>
        <taxon>Metazoa</taxon>
        <taxon>Ecdysozoa</taxon>
        <taxon>Nematoda</taxon>
        <taxon>Enoplea</taxon>
        <taxon>Dorylaimia</taxon>
        <taxon>Mermithida</taxon>
        <taxon>Mermithoidea</taxon>
        <taxon>Mermithidae</taxon>
        <taxon>Romanomermis</taxon>
    </lineage>
</organism>
<dbReference type="AlphaFoldDB" id="A0A915LBF0"/>
<dbReference type="WBParaSite" id="nRc.2.0.1.t48172-RA">
    <property type="protein sequence ID" value="nRc.2.0.1.t48172-RA"/>
    <property type="gene ID" value="nRc.2.0.1.g48172"/>
</dbReference>
<sequence length="104" mass="11504">MDADTWDHAGQRAQRSSGSSSFEKIGISLEMNYVSISNPRLTQTIPEIDAKIDLEIKARNGVERLKKGNIQAVATLAILESMQRTMDKSTNAANIERTKAALRE</sequence>
<proteinExistence type="predicted"/>
<feature type="compositionally biased region" description="Basic and acidic residues" evidence="1">
    <location>
        <begin position="1"/>
        <end position="10"/>
    </location>
</feature>
<protein>
    <submittedName>
        <fullName evidence="3">Uncharacterized protein</fullName>
    </submittedName>
</protein>
<feature type="compositionally biased region" description="Low complexity" evidence="1">
    <location>
        <begin position="11"/>
        <end position="21"/>
    </location>
</feature>
<keyword evidence="2" id="KW-1185">Reference proteome</keyword>
<evidence type="ECO:0000313" key="3">
    <source>
        <dbReference type="WBParaSite" id="nRc.2.0.1.t48172-RA"/>
    </source>
</evidence>
<accession>A0A915LBF0</accession>
<dbReference type="Proteomes" id="UP000887565">
    <property type="component" value="Unplaced"/>
</dbReference>
<feature type="region of interest" description="Disordered" evidence="1">
    <location>
        <begin position="1"/>
        <end position="22"/>
    </location>
</feature>
<name>A0A915LBF0_ROMCU</name>
<reference evidence="3" key="1">
    <citation type="submission" date="2022-11" db="UniProtKB">
        <authorList>
            <consortium name="WormBaseParasite"/>
        </authorList>
    </citation>
    <scope>IDENTIFICATION</scope>
</reference>